<dbReference type="AlphaFoldDB" id="A0ABD3FVE8"/>
<proteinExistence type="predicted"/>
<evidence type="ECO:0000256" key="5">
    <source>
        <dbReference type="ARBA" id="ARBA00022801"/>
    </source>
</evidence>
<dbReference type="NCBIfam" id="NF001413">
    <property type="entry name" value="PRK00290.1"/>
    <property type="match status" value="1"/>
</dbReference>
<keyword evidence="13" id="KW-1185">Reference proteome</keyword>
<dbReference type="PROSITE" id="PS00847">
    <property type="entry name" value="MCM_1"/>
    <property type="match status" value="1"/>
</dbReference>
<dbReference type="InterPro" id="IPR003593">
    <property type="entry name" value="AAA+_ATPase"/>
</dbReference>
<dbReference type="Gene3D" id="2.20.28.10">
    <property type="match status" value="1"/>
</dbReference>
<evidence type="ECO:0000256" key="3">
    <source>
        <dbReference type="ARBA" id="ARBA00022705"/>
    </source>
</evidence>
<dbReference type="Pfam" id="PF17207">
    <property type="entry name" value="MCM_OB"/>
    <property type="match status" value="1"/>
</dbReference>
<evidence type="ECO:0000256" key="1">
    <source>
        <dbReference type="ARBA" id="ARBA00004123"/>
    </source>
</evidence>
<evidence type="ECO:0000313" key="12">
    <source>
        <dbReference type="EMBL" id="KAL3670723.1"/>
    </source>
</evidence>
<name>A0ABD3FVE8_9STRA</name>
<keyword evidence="6" id="KW-0347">Helicase</keyword>
<dbReference type="Gene3D" id="2.60.34.10">
    <property type="entry name" value="Substrate Binding Domain Of DNAk, Chain A, domain 1"/>
    <property type="match status" value="1"/>
</dbReference>
<dbReference type="GO" id="GO:0003678">
    <property type="term" value="F:DNA helicase activity"/>
    <property type="evidence" value="ECO:0007669"/>
    <property type="project" value="UniProtKB-EC"/>
</dbReference>
<dbReference type="PROSITE" id="PS50051">
    <property type="entry name" value="MCM_2"/>
    <property type="match status" value="1"/>
</dbReference>
<dbReference type="InterPro" id="IPR029047">
    <property type="entry name" value="HSP70_peptide-bd_sf"/>
</dbReference>
<protein>
    <recommendedName>
        <fullName evidence="2">DNA helicase</fullName>
        <ecNumber evidence="2">3.6.4.12</ecNumber>
    </recommendedName>
</protein>
<evidence type="ECO:0000256" key="2">
    <source>
        <dbReference type="ARBA" id="ARBA00012551"/>
    </source>
</evidence>
<keyword evidence="9" id="KW-0539">Nucleus</keyword>
<dbReference type="InterPro" id="IPR012340">
    <property type="entry name" value="NA-bd_OB-fold"/>
</dbReference>
<dbReference type="InterPro" id="IPR013126">
    <property type="entry name" value="Hsp_70_fam"/>
</dbReference>
<evidence type="ECO:0000259" key="11">
    <source>
        <dbReference type="PROSITE" id="PS50051"/>
    </source>
</evidence>
<dbReference type="SMART" id="SM00382">
    <property type="entry name" value="AAA"/>
    <property type="match status" value="1"/>
</dbReference>
<keyword evidence="7" id="KW-0067">ATP-binding</keyword>
<dbReference type="FunFam" id="3.30.30.30:FF:000001">
    <property type="entry name" value="heat shock 70 kDa protein-like"/>
    <property type="match status" value="1"/>
</dbReference>
<keyword evidence="10" id="KW-0131">Cell cycle</keyword>
<dbReference type="FunFam" id="2.20.28.10:FF:000004">
    <property type="entry name" value="DNA replication licensing factor MCM7"/>
    <property type="match status" value="1"/>
</dbReference>
<dbReference type="Gene3D" id="3.30.30.30">
    <property type="match status" value="1"/>
</dbReference>
<dbReference type="GO" id="GO:0016787">
    <property type="term" value="F:hydrolase activity"/>
    <property type="evidence" value="ECO:0007669"/>
    <property type="project" value="UniProtKB-KW"/>
</dbReference>
<dbReference type="InterPro" id="IPR033762">
    <property type="entry name" value="MCM_OB"/>
</dbReference>
<reference evidence="12 13" key="1">
    <citation type="submission" date="2024-09" db="EMBL/GenBank/DDBJ databases">
        <title>Genome sequencing and assembly of Phytophthora oleae, isolate VK10A, causative agent of rot of olive drupes.</title>
        <authorList>
            <person name="Conti Taguali S."/>
            <person name="Riolo M."/>
            <person name="La Spada F."/>
            <person name="Cacciola S.O."/>
            <person name="Dionisio G."/>
        </authorList>
    </citation>
    <scope>NUCLEOTIDE SEQUENCE [LARGE SCALE GENOMIC DNA]</scope>
    <source>
        <strain evidence="12 13">VK10A</strain>
    </source>
</reference>
<dbReference type="GO" id="GO:0032991">
    <property type="term" value="C:protein-containing complex"/>
    <property type="evidence" value="ECO:0007669"/>
    <property type="project" value="UniProtKB-ARBA"/>
</dbReference>
<dbReference type="Gene3D" id="3.30.420.40">
    <property type="match status" value="2"/>
</dbReference>
<evidence type="ECO:0000256" key="9">
    <source>
        <dbReference type="ARBA" id="ARBA00023242"/>
    </source>
</evidence>
<dbReference type="PRINTS" id="PR00301">
    <property type="entry name" value="HEATSHOCK70"/>
</dbReference>
<dbReference type="Proteomes" id="UP001632037">
    <property type="component" value="Unassembled WGS sequence"/>
</dbReference>
<keyword evidence="3" id="KW-0235">DNA replication</keyword>
<dbReference type="PROSITE" id="PS00329">
    <property type="entry name" value="HSP70_2"/>
    <property type="match status" value="1"/>
</dbReference>
<dbReference type="InterPro" id="IPR043129">
    <property type="entry name" value="ATPase_NBD"/>
</dbReference>
<dbReference type="Gene3D" id="2.40.50.140">
    <property type="entry name" value="Nucleic acid-binding proteins"/>
    <property type="match status" value="1"/>
</dbReference>
<dbReference type="Pfam" id="PF00012">
    <property type="entry name" value="HSP70"/>
    <property type="match status" value="1"/>
</dbReference>
<dbReference type="FunFam" id="3.90.640.10:FF:000002">
    <property type="entry name" value="Heat shock 70 kDa"/>
    <property type="match status" value="1"/>
</dbReference>
<evidence type="ECO:0000256" key="10">
    <source>
        <dbReference type="ARBA" id="ARBA00023306"/>
    </source>
</evidence>
<dbReference type="Pfam" id="PF00493">
    <property type="entry name" value="MCM"/>
    <property type="match status" value="1"/>
</dbReference>
<dbReference type="InterPro" id="IPR018525">
    <property type="entry name" value="MCM_CS"/>
</dbReference>
<dbReference type="InterPro" id="IPR027417">
    <property type="entry name" value="P-loop_NTPase"/>
</dbReference>
<dbReference type="PROSITE" id="PS00297">
    <property type="entry name" value="HSP70_1"/>
    <property type="match status" value="1"/>
</dbReference>
<dbReference type="SMART" id="SM00350">
    <property type="entry name" value="MCM"/>
    <property type="match status" value="1"/>
</dbReference>
<dbReference type="FunFam" id="3.30.420.40:FF:000026">
    <property type="entry name" value="Heat shock protein 70"/>
    <property type="match status" value="1"/>
</dbReference>
<dbReference type="GO" id="GO:0005524">
    <property type="term" value="F:ATP binding"/>
    <property type="evidence" value="ECO:0007669"/>
    <property type="project" value="UniProtKB-KW"/>
</dbReference>
<organism evidence="12 13">
    <name type="scientific">Phytophthora oleae</name>
    <dbReference type="NCBI Taxonomy" id="2107226"/>
    <lineage>
        <taxon>Eukaryota</taxon>
        <taxon>Sar</taxon>
        <taxon>Stramenopiles</taxon>
        <taxon>Oomycota</taxon>
        <taxon>Peronosporomycetes</taxon>
        <taxon>Peronosporales</taxon>
        <taxon>Peronosporaceae</taxon>
        <taxon>Phytophthora</taxon>
    </lineage>
</organism>
<dbReference type="FunFam" id="2.60.34.10:FF:000016">
    <property type="entry name" value="Heat shock protein 70"/>
    <property type="match status" value="1"/>
</dbReference>
<evidence type="ECO:0000256" key="7">
    <source>
        <dbReference type="ARBA" id="ARBA00022840"/>
    </source>
</evidence>
<dbReference type="EC" id="3.6.4.12" evidence="2"/>
<feature type="domain" description="MCM C-terminal AAA(+) ATPase" evidence="11">
    <location>
        <begin position="235"/>
        <end position="441"/>
    </location>
</feature>
<dbReference type="InterPro" id="IPR031327">
    <property type="entry name" value="MCM"/>
</dbReference>
<dbReference type="Gene3D" id="3.40.50.300">
    <property type="entry name" value="P-loop containing nucleotide triphosphate hydrolases"/>
    <property type="match status" value="1"/>
</dbReference>
<comment type="subcellular location">
    <subcellularLocation>
        <location evidence="1">Nucleus</location>
    </subcellularLocation>
</comment>
<evidence type="ECO:0000313" key="13">
    <source>
        <dbReference type="Proteomes" id="UP001632037"/>
    </source>
</evidence>
<dbReference type="GO" id="GO:0003677">
    <property type="term" value="F:DNA binding"/>
    <property type="evidence" value="ECO:0007669"/>
    <property type="project" value="UniProtKB-KW"/>
</dbReference>
<dbReference type="PANTHER" id="PTHR19375">
    <property type="entry name" value="HEAT SHOCK PROTEIN 70KDA"/>
    <property type="match status" value="1"/>
</dbReference>
<keyword evidence="5" id="KW-0378">Hydrolase</keyword>
<dbReference type="SUPFAM" id="SSF52540">
    <property type="entry name" value="P-loop containing nucleoside triphosphate hydrolases"/>
    <property type="match status" value="1"/>
</dbReference>
<dbReference type="GO" id="GO:0005634">
    <property type="term" value="C:nucleus"/>
    <property type="evidence" value="ECO:0007669"/>
    <property type="project" value="UniProtKB-SubCell"/>
</dbReference>
<evidence type="ECO:0000256" key="6">
    <source>
        <dbReference type="ARBA" id="ARBA00022806"/>
    </source>
</evidence>
<dbReference type="GO" id="GO:0006260">
    <property type="term" value="P:DNA replication"/>
    <property type="evidence" value="ECO:0007669"/>
    <property type="project" value="UniProtKB-KW"/>
</dbReference>
<gene>
    <name evidence="12" type="ORF">V7S43_003911</name>
</gene>
<dbReference type="EMBL" id="JBIMZQ010000006">
    <property type="protein sequence ID" value="KAL3670723.1"/>
    <property type="molecule type" value="Genomic_DNA"/>
</dbReference>
<dbReference type="SUPFAM" id="SSF50249">
    <property type="entry name" value="Nucleic acid-binding proteins"/>
    <property type="match status" value="1"/>
</dbReference>
<accession>A0ABD3FVE8</accession>
<keyword evidence="8" id="KW-0238">DNA-binding</keyword>
<dbReference type="SUPFAM" id="SSF53067">
    <property type="entry name" value="Actin-like ATPase domain"/>
    <property type="match status" value="2"/>
</dbReference>
<evidence type="ECO:0000256" key="8">
    <source>
        <dbReference type="ARBA" id="ARBA00023125"/>
    </source>
</evidence>
<dbReference type="SUPFAM" id="SSF100920">
    <property type="entry name" value="Heat shock protein 70kD (HSP70), peptide-binding domain"/>
    <property type="match status" value="1"/>
</dbReference>
<keyword evidence="4" id="KW-0547">Nucleotide-binding</keyword>
<comment type="caution">
    <text evidence="12">The sequence shown here is derived from an EMBL/GenBank/DDBJ whole genome shotgun (WGS) entry which is preliminary data.</text>
</comment>
<evidence type="ECO:0000256" key="4">
    <source>
        <dbReference type="ARBA" id="ARBA00022741"/>
    </source>
</evidence>
<dbReference type="InterPro" id="IPR018181">
    <property type="entry name" value="Heat_shock_70_CS"/>
</dbReference>
<dbReference type="InterPro" id="IPR001208">
    <property type="entry name" value="MCM_dom"/>
</dbReference>
<dbReference type="Gene3D" id="3.90.640.10">
    <property type="entry name" value="Actin, Chain A, domain 4"/>
    <property type="match status" value="1"/>
</dbReference>
<dbReference type="PROSITE" id="PS01036">
    <property type="entry name" value="HSP70_3"/>
    <property type="match status" value="1"/>
</dbReference>
<sequence length="1064" mass="117358">MKRMEIEEKINKARKDQPTANANAANIFPPALMRRFEVHLIPAVKLKAVPIREVKAAKVGALVRIKGMVTRVSTVKPLLTVATYTCEACAYEVYQEVKARQFNPLTQCPSARCETNKAQGRLIMQTKASKFDKYQEVKFQELPDQVPMGHIPRSLTVYLRGELTRTCEPGALVTICGVFLPLPYSAQRQMQMGLVTETYLEATDVVNHKKRYSAMESSEAMESAVLRLQEGEENVYEVLSQSLAPEIYGHEDVKKALLLLLIGGVTKRMDEGMKLRGDLNVLLMGDPGVAKSQLLKHIATVAPRGVYTTGKGSSGVGLTAAVVRDATTKEMTLEGGALVLADMGICCIDEFDKMEEGDRTAIHEVMEQQTVSIAKAGITTTLNARTSVLAAANPIFGRYNKKPSASQSINLPNVLLSRFDLLFLLLDIANYEKDEALARHVTYVHRISRNPEMSFEPVRLEPSIQRTSGGKEKINKARKEREERAKRAEKGFSEVIGIDLGTTYSCVGVWKDGQVEIIANSEGNRTTPSWVAFNESERLIGEAAKIQAAGNAVNTVFDAKRIIGRSFSDEVVKKDAKHFPFTIKESDDDKVLIEVEFKNEKKSFTPEEISSMVLLRMKETAEAFLGQSISQAVVTVPAYFNDQQRQSTKDAGSIAGLDVKRIINEPTAAALAYGLDTNAGTDGKACNVLIFDLGGGTFDVSILSIENGIFEVKSTGGDTHLGGEDFDNNMVEHLLTEFKRKNRNLDPSSSARAMRRLRTACESAKRMLSTTTSASVEVDSLFEGVDFSSTVTRAKFESLNEELFKRCEETVLKVLEDAKMKPEEVTELVLVGGSTRIPKVQTMLSTLFGGKELSKSINPDEAVAYGAAVQGAILDGIRNDATNSLLLVDVTPLSLGIETVGKVMSVLIKRNTAIPVRKTRVYTTEEDYQTSVDVCIYEGERACVESNNKLGEFNISGLERAKRGEPQVEVTFEIDANGILNVSARDKKTGAKAETTISNNRGRLSQEDIDRMVAEADKFKKDDAEMLRRIEARNDLEQFIYRAIEMAREKGDTNVESTIRDARD</sequence>